<keyword evidence="2" id="KW-0132">Cell division</keyword>
<comment type="caution">
    <text evidence="2">The sequence shown here is derived from an EMBL/GenBank/DDBJ whole genome shotgun (WGS) entry which is preliminary data.</text>
</comment>
<feature type="compositionally biased region" description="Acidic residues" evidence="1">
    <location>
        <begin position="35"/>
        <end position="50"/>
    </location>
</feature>
<keyword evidence="2" id="KW-0131">Cell cycle</keyword>
<protein>
    <submittedName>
        <fullName evidence="2">Cell division protein FtsZ</fullName>
    </submittedName>
</protein>
<organism evidence="2 3">
    <name type="scientific">Clavibacter michiganensis subsp. insidiosus</name>
    <dbReference type="NCBI Taxonomy" id="33014"/>
    <lineage>
        <taxon>Bacteria</taxon>
        <taxon>Bacillati</taxon>
        <taxon>Actinomycetota</taxon>
        <taxon>Actinomycetes</taxon>
        <taxon>Micrococcales</taxon>
        <taxon>Microbacteriaceae</taxon>
        <taxon>Clavibacter</taxon>
    </lineage>
</organism>
<dbReference type="EMBL" id="QWEA01000047">
    <property type="protein sequence ID" value="RIJ44493.1"/>
    <property type="molecule type" value="Genomic_DNA"/>
</dbReference>
<evidence type="ECO:0000313" key="2">
    <source>
        <dbReference type="EMBL" id="RIJ44493.1"/>
    </source>
</evidence>
<sequence length="50" mass="4947">AAGGGAVAAPEAVEQAPARPQAEAPVASVPASDPTFEDDGDDLDIPDFLK</sequence>
<gene>
    <name evidence="2" type="ORF">DZF93_02630</name>
</gene>
<reference evidence="2 3" key="1">
    <citation type="submission" date="2018-08" db="EMBL/GenBank/DDBJ databases">
        <title>Genome Sequence of Clavibacter michiganensis Subspecies type strains, and the Atypical Peach-Colored Strains Isolated from Tomato.</title>
        <authorList>
            <person name="Osdaghi E."/>
            <person name="Portier P."/>
            <person name="Briand M."/>
            <person name="Jacques M.-A."/>
        </authorList>
    </citation>
    <scope>NUCLEOTIDE SEQUENCE [LARGE SCALE GENOMIC DNA]</scope>
    <source>
        <strain evidence="2 3">CFBP 6488</strain>
    </source>
</reference>
<feature type="region of interest" description="Disordered" evidence="1">
    <location>
        <begin position="1"/>
        <end position="50"/>
    </location>
</feature>
<accession>A0A399SQI7</accession>
<feature type="non-terminal residue" evidence="2">
    <location>
        <position position="1"/>
    </location>
</feature>
<evidence type="ECO:0000313" key="3">
    <source>
        <dbReference type="Proteomes" id="UP000266634"/>
    </source>
</evidence>
<proteinExistence type="predicted"/>
<dbReference type="Proteomes" id="UP000266634">
    <property type="component" value="Unassembled WGS sequence"/>
</dbReference>
<evidence type="ECO:0000256" key="1">
    <source>
        <dbReference type="SAM" id="MobiDB-lite"/>
    </source>
</evidence>
<dbReference type="GO" id="GO:0051301">
    <property type="term" value="P:cell division"/>
    <property type="evidence" value="ECO:0007669"/>
    <property type="project" value="UniProtKB-KW"/>
</dbReference>
<name>A0A399SQI7_9MICO</name>
<dbReference type="AlphaFoldDB" id="A0A399SQI7"/>
<feature type="compositionally biased region" description="Low complexity" evidence="1">
    <location>
        <begin position="7"/>
        <end position="27"/>
    </location>
</feature>